<proteinExistence type="predicted"/>
<gene>
    <name evidence="1" type="ORF">FE810_01130</name>
</gene>
<dbReference type="EMBL" id="VCBC01000002">
    <property type="protein sequence ID" value="TLU67580.1"/>
    <property type="molecule type" value="Genomic_DNA"/>
</dbReference>
<sequence>MIKIIVLVFSLMSGLCWAENYNEISLRYRGGANVSKLTTNNEMGVQYTFRYQFGDFFTENLIYATRADIADYIGFTLGLGYQYKQFDFSLNAFGEDTKERWVIEKRSGDCHVCQLEWVNSNWREHISLKTAYRFEFVEPFIEYRVIGSEKVPRDDHIAYGVVLKTKLFNTVIASRFENSDGILSYTFGFRF</sequence>
<dbReference type="Proteomes" id="UP000307790">
    <property type="component" value="Unassembled WGS sequence"/>
</dbReference>
<comment type="caution">
    <text evidence="1">The sequence shown here is derived from an EMBL/GenBank/DDBJ whole genome shotgun (WGS) entry which is preliminary data.</text>
</comment>
<dbReference type="RefSeq" id="WP_138318183.1">
    <property type="nucleotide sequence ID" value="NZ_VCBC01000002.1"/>
</dbReference>
<keyword evidence="2" id="KW-1185">Reference proteome</keyword>
<accession>A0A5R9IPX4</accession>
<evidence type="ECO:0000313" key="2">
    <source>
        <dbReference type="Proteomes" id="UP000307790"/>
    </source>
</evidence>
<evidence type="ECO:0000313" key="1">
    <source>
        <dbReference type="EMBL" id="TLU67580.1"/>
    </source>
</evidence>
<name>A0A5R9IPX4_9GAMM</name>
<protein>
    <submittedName>
        <fullName evidence="1">Uncharacterized protein</fullName>
    </submittedName>
</protein>
<organism evidence="1 2">
    <name type="scientific">Thalassotalea litorea</name>
    <dbReference type="NCBI Taxonomy" id="2020715"/>
    <lineage>
        <taxon>Bacteria</taxon>
        <taxon>Pseudomonadati</taxon>
        <taxon>Pseudomonadota</taxon>
        <taxon>Gammaproteobacteria</taxon>
        <taxon>Alteromonadales</taxon>
        <taxon>Colwelliaceae</taxon>
        <taxon>Thalassotalea</taxon>
    </lineage>
</organism>
<reference evidence="1 2" key="1">
    <citation type="submission" date="2019-05" db="EMBL/GenBank/DDBJ databases">
        <title>Genome sequences of Thalassotalea litorea 1K03283.</title>
        <authorList>
            <person name="Zhang D."/>
        </authorList>
    </citation>
    <scope>NUCLEOTIDE SEQUENCE [LARGE SCALE GENOMIC DNA]</scope>
    <source>
        <strain evidence="1 2">MCCC 1K03283</strain>
    </source>
</reference>
<dbReference type="AlphaFoldDB" id="A0A5R9IPX4"/>